<reference evidence="14 15" key="1">
    <citation type="submission" date="2015-08" db="EMBL/GenBank/DDBJ databases">
        <title>Complete genome sequence of Rufibacter tibetensis strain 1351t, a radiation-resistant bacterium from tibet plateau.</title>
        <authorList>
            <person name="Dai J."/>
        </authorList>
    </citation>
    <scope>NUCLEOTIDE SEQUENCE [LARGE SCALE GENOMIC DNA]</scope>
    <source>
        <strain evidence="14 15">1351</strain>
    </source>
</reference>
<feature type="transmembrane region" description="Helical" evidence="11">
    <location>
        <begin position="164"/>
        <end position="184"/>
    </location>
</feature>
<sequence>MNNSNHAQRVSGAGLLIALGIIYGDIGTSPLYVMKAIIGSTPINATLVYGGISCVVWTLTLQTTIKYVVLTLQADNKGEGGIFSLYALVRRHAKWLTVPAILGGSALLADGIITPPISVSSAVEGLLILNPDIPTVPIVIGILVLLFLLQSFGTQIVGKAFGPVMFIWFSMLAALGVNSVLQHPEVLKSLNPYYAYDLLVNYPGGFWLLGAVFLCTTGAEALYSDLGHCGKGNIRISWVFVKTCLLLNYFGQGAWLMQFEGRQLVGHSTNNPFYGIMPEWFLLIGIIIATIAAIIASQALITGSFTLIGEAIRLNMWPKVRLIYPTNVKGQLYVPSMNWLLLLGCVGVVLYFRESHNMEAAYGLAITMTMLMTTTLLSFYLITKRVAKVWVWLFLAVYLAIEGSFLIANLIKFPHGGWVTLVIGFLLISVMYIWLKAFYIKRRLTEYVSLPEYVPALRELSEDDSIPKYATHLVFMTSADRTTDIESKIIYSIFQKRPKRADIYWFIHVNTVDEPYTMEYKVKVLASQDVVRIDFNLGFRVEQRINLFFRKVVEDLVKNKEVDITSRYSSLNKQNLIGDFRFVVLEKFLSYENDLPFWENTIMQSYFSIKQFTTSEGKWFGLDTSSVKIEKVPLIIKPAREIELKRI</sequence>
<dbReference type="RefSeq" id="WP_062544942.1">
    <property type="nucleotide sequence ID" value="NZ_CP012643.1"/>
</dbReference>
<dbReference type="OrthoDB" id="9805577at2"/>
<comment type="subcellular location">
    <subcellularLocation>
        <location evidence="11">Cell membrane</location>
        <topology evidence="11">Multi-pass membrane protein</topology>
    </subcellularLocation>
    <subcellularLocation>
        <location evidence="1">Membrane</location>
        <topology evidence="1">Multi-pass membrane protein</topology>
    </subcellularLocation>
</comment>
<comment type="function">
    <text evidence="11">Transport of potassium into the cell. Likely operates as a K(+):H(+) symporter.</text>
</comment>
<keyword evidence="9 11" id="KW-0406">Ion transport</keyword>
<dbReference type="Pfam" id="PF02705">
    <property type="entry name" value="K_trans"/>
    <property type="match status" value="1"/>
</dbReference>
<evidence type="ECO:0000256" key="2">
    <source>
        <dbReference type="ARBA" id="ARBA00022448"/>
    </source>
</evidence>
<dbReference type="EMBL" id="CP012643">
    <property type="protein sequence ID" value="ALJ00373.1"/>
    <property type="molecule type" value="Genomic_DNA"/>
</dbReference>
<evidence type="ECO:0000259" key="13">
    <source>
        <dbReference type="Pfam" id="PF22776"/>
    </source>
</evidence>
<evidence type="ECO:0000313" key="14">
    <source>
        <dbReference type="EMBL" id="ALJ00373.1"/>
    </source>
</evidence>
<evidence type="ECO:0000256" key="5">
    <source>
        <dbReference type="ARBA" id="ARBA00022692"/>
    </source>
</evidence>
<evidence type="ECO:0000313" key="15">
    <source>
        <dbReference type="Proteomes" id="UP000061382"/>
    </source>
</evidence>
<evidence type="ECO:0000256" key="10">
    <source>
        <dbReference type="ARBA" id="ARBA00023136"/>
    </source>
</evidence>
<dbReference type="Pfam" id="PF22776">
    <property type="entry name" value="K_trans_C"/>
    <property type="match status" value="1"/>
</dbReference>
<comment type="similarity">
    <text evidence="11">Belongs to the HAK/KUP transporter (TC 2.A.72) family.</text>
</comment>
<feature type="transmembrane region" description="Helical" evidence="11">
    <location>
        <begin position="46"/>
        <end position="72"/>
    </location>
</feature>
<feature type="transmembrane region" description="Helical" evidence="11">
    <location>
        <begin position="389"/>
        <end position="411"/>
    </location>
</feature>
<feature type="domain" description="K+ potassium transporter C-terminal" evidence="13">
    <location>
        <begin position="471"/>
        <end position="627"/>
    </location>
</feature>
<keyword evidence="10 11" id="KW-0472">Membrane</keyword>
<keyword evidence="5 11" id="KW-0812">Transmembrane</keyword>
<evidence type="ECO:0000256" key="9">
    <source>
        <dbReference type="ARBA" id="ARBA00023065"/>
    </source>
</evidence>
<keyword evidence="4 11" id="KW-0633">Potassium transport</keyword>
<evidence type="ECO:0000256" key="3">
    <source>
        <dbReference type="ARBA" id="ARBA00022475"/>
    </source>
</evidence>
<evidence type="ECO:0000256" key="8">
    <source>
        <dbReference type="ARBA" id="ARBA00022989"/>
    </source>
</evidence>
<evidence type="ECO:0000256" key="11">
    <source>
        <dbReference type="HAMAP-Rule" id="MF_01522"/>
    </source>
</evidence>
<keyword evidence="7 11" id="KW-0630">Potassium</keyword>
<comment type="catalytic activity">
    <reaction evidence="11">
        <text>K(+)(in) + H(+)(in) = K(+)(out) + H(+)(out)</text>
        <dbReference type="Rhea" id="RHEA:28490"/>
        <dbReference type="ChEBI" id="CHEBI:15378"/>
        <dbReference type="ChEBI" id="CHEBI:29103"/>
    </reaction>
</comment>
<evidence type="ECO:0000259" key="12">
    <source>
        <dbReference type="Pfam" id="PF02705"/>
    </source>
</evidence>
<feature type="transmembrane region" description="Helical" evidence="11">
    <location>
        <begin position="364"/>
        <end position="382"/>
    </location>
</feature>
<dbReference type="HAMAP" id="MF_01522">
    <property type="entry name" value="Kup"/>
    <property type="match status" value="1"/>
</dbReference>
<dbReference type="PATRIC" id="fig|512763.3.peg.3759"/>
<dbReference type="PANTHER" id="PTHR30540:SF83">
    <property type="entry name" value="K+ POTASSIUM TRANSPORTER"/>
    <property type="match status" value="1"/>
</dbReference>
<dbReference type="PANTHER" id="PTHR30540">
    <property type="entry name" value="OSMOTIC STRESS POTASSIUM TRANSPORTER"/>
    <property type="match status" value="1"/>
</dbReference>
<organism evidence="14 15">
    <name type="scientific">Rufibacter tibetensis</name>
    <dbReference type="NCBI Taxonomy" id="512763"/>
    <lineage>
        <taxon>Bacteria</taxon>
        <taxon>Pseudomonadati</taxon>
        <taxon>Bacteroidota</taxon>
        <taxon>Cytophagia</taxon>
        <taxon>Cytophagales</taxon>
        <taxon>Hymenobacteraceae</taxon>
        <taxon>Rufibacter</taxon>
    </lineage>
</organism>
<feature type="transmembrane region" description="Helical" evidence="11">
    <location>
        <begin position="332"/>
        <end position="352"/>
    </location>
</feature>
<dbReference type="GO" id="GO:0005886">
    <property type="term" value="C:plasma membrane"/>
    <property type="evidence" value="ECO:0007669"/>
    <property type="project" value="UniProtKB-SubCell"/>
</dbReference>
<dbReference type="GO" id="GO:0015293">
    <property type="term" value="F:symporter activity"/>
    <property type="evidence" value="ECO:0007669"/>
    <property type="project" value="UniProtKB-UniRule"/>
</dbReference>
<name>A0A0P0CY77_9BACT</name>
<feature type="domain" description="K+ potassium transporter integral membrane" evidence="12">
    <location>
        <begin position="16"/>
        <end position="445"/>
    </location>
</feature>
<feature type="transmembrane region" description="Helical" evidence="11">
    <location>
        <begin position="280"/>
        <end position="312"/>
    </location>
</feature>
<keyword evidence="3 11" id="KW-1003">Cell membrane</keyword>
<keyword evidence="8 11" id="KW-1133">Transmembrane helix</keyword>
<dbReference type="InterPro" id="IPR053952">
    <property type="entry name" value="K_trans_C"/>
</dbReference>
<protein>
    <recommendedName>
        <fullName evidence="11">Probable potassium transport system protein Kup</fullName>
    </recommendedName>
</protein>
<keyword evidence="2 11" id="KW-0813">Transport</keyword>
<proteinExistence type="inferred from homology"/>
<dbReference type="InterPro" id="IPR003855">
    <property type="entry name" value="K+_transporter"/>
</dbReference>
<dbReference type="KEGG" id="rti:DC20_17095"/>
<evidence type="ECO:0000256" key="1">
    <source>
        <dbReference type="ARBA" id="ARBA00004141"/>
    </source>
</evidence>
<feature type="transmembrane region" description="Helical" evidence="11">
    <location>
        <begin position="417"/>
        <end position="435"/>
    </location>
</feature>
<feature type="transmembrane region" description="Helical" evidence="11">
    <location>
        <begin position="93"/>
        <end position="113"/>
    </location>
</feature>
<keyword evidence="15" id="KW-1185">Reference proteome</keyword>
<evidence type="ECO:0000256" key="4">
    <source>
        <dbReference type="ARBA" id="ARBA00022538"/>
    </source>
</evidence>
<dbReference type="InterPro" id="IPR053951">
    <property type="entry name" value="K_trans_N"/>
</dbReference>
<evidence type="ECO:0000256" key="6">
    <source>
        <dbReference type="ARBA" id="ARBA00022847"/>
    </source>
</evidence>
<feature type="transmembrane region" description="Helical" evidence="11">
    <location>
        <begin position="12"/>
        <end position="34"/>
    </location>
</feature>
<keyword evidence="6 11" id="KW-0769">Symport</keyword>
<dbReference type="GO" id="GO:0015079">
    <property type="term" value="F:potassium ion transmembrane transporter activity"/>
    <property type="evidence" value="ECO:0007669"/>
    <property type="project" value="UniProtKB-UniRule"/>
</dbReference>
<accession>A0A0P0CY77</accession>
<evidence type="ECO:0000256" key="7">
    <source>
        <dbReference type="ARBA" id="ARBA00022958"/>
    </source>
</evidence>
<dbReference type="InterPro" id="IPR023051">
    <property type="entry name" value="Kup"/>
</dbReference>
<dbReference type="AlphaFoldDB" id="A0A0P0CY77"/>
<feature type="transmembrane region" description="Helical" evidence="11">
    <location>
        <begin position="133"/>
        <end position="152"/>
    </location>
</feature>
<gene>
    <name evidence="11" type="primary">kup</name>
    <name evidence="14" type="ORF">DC20_17095</name>
</gene>
<feature type="transmembrane region" description="Helical" evidence="11">
    <location>
        <begin position="204"/>
        <end position="224"/>
    </location>
</feature>
<feature type="transmembrane region" description="Helical" evidence="11">
    <location>
        <begin position="236"/>
        <end position="257"/>
    </location>
</feature>
<dbReference type="Proteomes" id="UP000061382">
    <property type="component" value="Chromosome"/>
</dbReference>